<reference evidence="1" key="1">
    <citation type="journal article" date="2021" name="Nat. Commun.">
        <title>Genetic determinants of endophytism in the Arabidopsis root mycobiome.</title>
        <authorList>
            <person name="Mesny F."/>
            <person name="Miyauchi S."/>
            <person name="Thiergart T."/>
            <person name="Pickel B."/>
            <person name="Atanasova L."/>
            <person name="Karlsson M."/>
            <person name="Huettel B."/>
            <person name="Barry K.W."/>
            <person name="Haridas S."/>
            <person name="Chen C."/>
            <person name="Bauer D."/>
            <person name="Andreopoulos W."/>
            <person name="Pangilinan J."/>
            <person name="LaButti K."/>
            <person name="Riley R."/>
            <person name="Lipzen A."/>
            <person name="Clum A."/>
            <person name="Drula E."/>
            <person name="Henrissat B."/>
            <person name="Kohler A."/>
            <person name="Grigoriev I.V."/>
            <person name="Martin F.M."/>
            <person name="Hacquard S."/>
        </authorList>
    </citation>
    <scope>NUCLEOTIDE SEQUENCE</scope>
    <source>
        <strain evidence="1">MPI-CAGE-AT-0147</strain>
    </source>
</reference>
<evidence type="ECO:0000313" key="1">
    <source>
        <dbReference type="EMBL" id="KAH7121611.1"/>
    </source>
</evidence>
<comment type="caution">
    <text evidence="1">The sequence shown here is derived from an EMBL/GenBank/DDBJ whole genome shotgun (WGS) entry which is preliminary data.</text>
</comment>
<dbReference type="Proteomes" id="UP000738349">
    <property type="component" value="Unassembled WGS sequence"/>
</dbReference>
<proteinExistence type="predicted"/>
<name>A0A9P9DLX7_9HYPO</name>
<accession>A0A9P9DLX7</accession>
<protein>
    <submittedName>
        <fullName evidence="1">Uncharacterized protein</fullName>
    </submittedName>
</protein>
<dbReference type="EMBL" id="JAGMUV010000024">
    <property type="protein sequence ID" value="KAH7121611.1"/>
    <property type="molecule type" value="Genomic_DNA"/>
</dbReference>
<sequence length="284" mass="31009">MPSLSRFMDGFLTEDDVQLGRLVLDTKKPQKNFCKAASLTLTSADRSRRVFENLENLTGATSSSSFLLLFTKILGVLARKSEKSVDTLKTAKAVSYDLYHVDEKFEELLSNEEVKEWLEKYRGRTRIYLVVALHVVQDASVSMDHSESSLARGKATVPVAEAAAGVVARASTLSTVLDPQAEARHGHSHEHSASFFAPGERIIAVGYQEVRFRMFSSTTADAPTLAKKTVWKSFDTSRAAGVLDMMEATVEDASALGKGNEMVAESVGPGGKFVILKDQAVNQD</sequence>
<organism evidence="1 2">
    <name type="scientific">Dactylonectria macrodidyma</name>
    <dbReference type="NCBI Taxonomy" id="307937"/>
    <lineage>
        <taxon>Eukaryota</taxon>
        <taxon>Fungi</taxon>
        <taxon>Dikarya</taxon>
        <taxon>Ascomycota</taxon>
        <taxon>Pezizomycotina</taxon>
        <taxon>Sordariomycetes</taxon>
        <taxon>Hypocreomycetidae</taxon>
        <taxon>Hypocreales</taxon>
        <taxon>Nectriaceae</taxon>
        <taxon>Dactylonectria</taxon>
    </lineage>
</organism>
<dbReference type="AlphaFoldDB" id="A0A9P9DLX7"/>
<dbReference type="OrthoDB" id="5410365at2759"/>
<gene>
    <name evidence="1" type="ORF">EDB81DRAFT_814140</name>
</gene>
<keyword evidence="2" id="KW-1185">Reference proteome</keyword>
<evidence type="ECO:0000313" key="2">
    <source>
        <dbReference type="Proteomes" id="UP000738349"/>
    </source>
</evidence>